<keyword evidence="4" id="KW-0067">ATP-binding</keyword>
<evidence type="ECO:0000256" key="1">
    <source>
        <dbReference type="ARBA" id="ARBA00022741"/>
    </source>
</evidence>
<dbReference type="PANTHER" id="PTHR11274:SF0">
    <property type="entry name" value="GENERAL TRANSCRIPTION AND DNA REPAIR FACTOR IIH HELICASE SUBUNIT XPB"/>
    <property type="match status" value="1"/>
</dbReference>
<dbReference type="InterPro" id="IPR027417">
    <property type="entry name" value="P-loop_NTPase"/>
</dbReference>
<protein>
    <recommendedName>
        <fullName evidence="5">Helicase ATP-binding domain-containing protein</fullName>
    </recommendedName>
</protein>
<keyword evidence="2" id="KW-0378">Hydrolase</keyword>
<dbReference type="GO" id="GO:0003677">
    <property type="term" value="F:DNA binding"/>
    <property type="evidence" value="ECO:0007669"/>
    <property type="project" value="InterPro"/>
</dbReference>
<reference evidence="6" key="1">
    <citation type="journal article" date="2020" name="Nature">
        <title>Giant virus diversity and host interactions through global metagenomics.</title>
        <authorList>
            <person name="Schulz F."/>
            <person name="Roux S."/>
            <person name="Paez-Espino D."/>
            <person name="Jungbluth S."/>
            <person name="Walsh D.A."/>
            <person name="Denef V.J."/>
            <person name="McMahon K.D."/>
            <person name="Konstantinidis K.T."/>
            <person name="Eloe-Fadrosh E.A."/>
            <person name="Kyrpides N.C."/>
            <person name="Woyke T."/>
        </authorList>
    </citation>
    <scope>NUCLEOTIDE SEQUENCE</scope>
    <source>
        <strain evidence="6">GVMAG-M-3300025874-2</strain>
    </source>
</reference>
<dbReference type="PANTHER" id="PTHR11274">
    <property type="entry name" value="RAD25/XP-B DNA REPAIR HELICASE"/>
    <property type="match status" value="1"/>
</dbReference>
<dbReference type="InterPro" id="IPR014001">
    <property type="entry name" value="Helicase_ATP-bd"/>
</dbReference>
<dbReference type="SMART" id="SM00487">
    <property type="entry name" value="DEXDc"/>
    <property type="match status" value="1"/>
</dbReference>
<name>A0A6C0JAU8_9ZZZZ</name>
<dbReference type="CDD" id="cd18785">
    <property type="entry name" value="SF2_C"/>
    <property type="match status" value="1"/>
</dbReference>
<evidence type="ECO:0000259" key="5">
    <source>
        <dbReference type="PROSITE" id="PS51192"/>
    </source>
</evidence>
<sequence length="471" mass="54356">MPNYITKRGYFITISEYSEETIDSVIKELTVKPNINEDFGGKAKPFKVYRKGEKQMILPKFYGIKKFGEAENRVPDGDDIDVDFDGELRDNQLEPLNKTLEVLKTTGGGLLSLHCGAGKTVLSLYIIAQLKKKTLVVVNQEFLMDQWIERIKQFLPHLKVGKIQRDKVQVEDYDISLAMLKSLATRKYEKDTFDSFGLVIVDECHNIATKEYSKALQKINSKYMLGLSATPTRTDGLTKVIKWYIGDIFYKSVVSDKFDVQVEQYIIKSADKDYKRIDLNWKKKPLIARMINNVAEYSERIDFIADKIKEITKDKSRQILLLSERISLLKELELRIKDTCDYGFFIGGMKSWERELSMEKQVILATFHIAREALDIKSLNTLILATPKSNIVQAVGRILRKKQGKHLIVDIVDDFSTFKNQRFKRLNYYKKKDYKVSTFEVDLELKNCINLSDPASSSDDENSESENESIF</sequence>
<evidence type="ECO:0000313" key="6">
    <source>
        <dbReference type="EMBL" id="QHU01677.1"/>
    </source>
</evidence>
<dbReference type="GO" id="GO:0016787">
    <property type="term" value="F:hydrolase activity"/>
    <property type="evidence" value="ECO:0007669"/>
    <property type="project" value="UniProtKB-KW"/>
</dbReference>
<dbReference type="SUPFAM" id="SSF52540">
    <property type="entry name" value="P-loop containing nucleoside triphosphate hydrolases"/>
    <property type="match status" value="2"/>
</dbReference>
<dbReference type="Pfam" id="PF04851">
    <property type="entry name" value="ResIII"/>
    <property type="match status" value="1"/>
</dbReference>
<keyword evidence="1" id="KW-0547">Nucleotide-binding</keyword>
<proteinExistence type="predicted"/>
<evidence type="ECO:0000256" key="2">
    <source>
        <dbReference type="ARBA" id="ARBA00022801"/>
    </source>
</evidence>
<dbReference type="EMBL" id="MN740346">
    <property type="protein sequence ID" value="QHU01677.1"/>
    <property type="molecule type" value="Genomic_DNA"/>
</dbReference>
<evidence type="ECO:0000256" key="3">
    <source>
        <dbReference type="ARBA" id="ARBA00022806"/>
    </source>
</evidence>
<dbReference type="GO" id="GO:0004386">
    <property type="term" value="F:helicase activity"/>
    <property type="evidence" value="ECO:0007669"/>
    <property type="project" value="UniProtKB-KW"/>
</dbReference>
<accession>A0A6C0JAU8</accession>
<evidence type="ECO:0000256" key="4">
    <source>
        <dbReference type="ARBA" id="ARBA00022840"/>
    </source>
</evidence>
<dbReference type="Gene3D" id="3.40.50.300">
    <property type="entry name" value="P-loop containing nucleotide triphosphate hydrolases"/>
    <property type="match status" value="2"/>
</dbReference>
<dbReference type="AlphaFoldDB" id="A0A6C0JAU8"/>
<dbReference type="CDD" id="cd17926">
    <property type="entry name" value="DEXHc_RE"/>
    <property type="match status" value="1"/>
</dbReference>
<dbReference type="InterPro" id="IPR006935">
    <property type="entry name" value="Helicase/UvrB_N"/>
</dbReference>
<dbReference type="InterPro" id="IPR050615">
    <property type="entry name" value="ATP-dep_DNA_Helicase"/>
</dbReference>
<organism evidence="6">
    <name type="scientific">viral metagenome</name>
    <dbReference type="NCBI Taxonomy" id="1070528"/>
    <lineage>
        <taxon>unclassified sequences</taxon>
        <taxon>metagenomes</taxon>
        <taxon>organismal metagenomes</taxon>
    </lineage>
</organism>
<feature type="domain" description="Helicase ATP-binding" evidence="5">
    <location>
        <begin position="100"/>
        <end position="249"/>
    </location>
</feature>
<dbReference type="PROSITE" id="PS51192">
    <property type="entry name" value="HELICASE_ATP_BIND_1"/>
    <property type="match status" value="1"/>
</dbReference>
<keyword evidence="3" id="KW-0347">Helicase</keyword>
<dbReference type="GO" id="GO:0005524">
    <property type="term" value="F:ATP binding"/>
    <property type="evidence" value="ECO:0007669"/>
    <property type="project" value="UniProtKB-KW"/>
</dbReference>